<name>A0ACC1CVW5_9NEOP</name>
<reference evidence="1 2" key="1">
    <citation type="journal article" date="2021" name="Front. Genet.">
        <title>Chromosome-Level Genome Assembly Reveals Significant Gene Expansion in the Toll and IMD Signaling Pathways of Dendrolimus kikuchii.</title>
        <authorList>
            <person name="Zhou J."/>
            <person name="Wu P."/>
            <person name="Xiong Z."/>
            <person name="Liu N."/>
            <person name="Zhao N."/>
            <person name="Ji M."/>
            <person name="Qiu Y."/>
            <person name="Yang B."/>
        </authorList>
    </citation>
    <scope>NUCLEOTIDE SEQUENCE [LARGE SCALE GENOMIC DNA]</scope>
    <source>
        <strain evidence="1">Ann1</strain>
    </source>
</reference>
<comment type="caution">
    <text evidence="1">The sequence shown here is derived from an EMBL/GenBank/DDBJ whole genome shotgun (WGS) entry which is preliminary data.</text>
</comment>
<organism evidence="1 2">
    <name type="scientific">Dendrolimus kikuchii</name>
    <dbReference type="NCBI Taxonomy" id="765133"/>
    <lineage>
        <taxon>Eukaryota</taxon>
        <taxon>Metazoa</taxon>
        <taxon>Ecdysozoa</taxon>
        <taxon>Arthropoda</taxon>
        <taxon>Hexapoda</taxon>
        <taxon>Insecta</taxon>
        <taxon>Pterygota</taxon>
        <taxon>Neoptera</taxon>
        <taxon>Endopterygota</taxon>
        <taxon>Lepidoptera</taxon>
        <taxon>Glossata</taxon>
        <taxon>Ditrysia</taxon>
        <taxon>Bombycoidea</taxon>
        <taxon>Lasiocampidae</taxon>
        <taxon>Dendrolimus</taxon>
    </lineage>
</organism>
<dbReference type="Proteomes" id="UP000824533">
    <property type="component" value="Linkage Group LG15"/>
</dbReference>
<proteinExistence type="predicted"/>
<protein>
    <submittedName>
        <fullName evidence="1">Uncharacterized protein</fullName>
    </submittedName>
</protein>
<gene>
    <name evidence="1" type="ORF">K1T71_009008</name>
</gene>
<evidence type="ECO:0000313" key="1">
    <source>
        <dbReference type="EMBL" id="KAJ0175849.1"/>
    </source>
</evidence>
<evidence type="ECO:0000313" key="2">
    <source>
        <dbReference type="Proteomes" id="UP000824533"/>
    </source>
</evidence>
<sequence>MKAARTRVLTLSCFIALALQTIGTSAGSQEKYGKYYPQYSSQSYQQPYTSNRFFENSAIKQHFQNLWNRQTDYKKPYSNRDRYSGIPGDRKQQNYESIPQTDAVTHTMLPEENVVKQSPTSSTPHISKLDEDAPNVSKSSEPLNDFQPNPQILTEKPQQYTEENIQTLDQIQSTLVTLREDIPLSQPQNNEPQTRYKREFSSQQPSDSAMYQKEVKGNKSSHKRHRSRQKHNTRSKHEGNKESKTNITTKRPARTSQKSKSRLKEKEHLEATTETKHKMKQGIQQITEKDAEVSTNRGVGKRNVHKVSKEIASKKHKNILNTLIDILRGQKSTYDISNAENQRSELDKDFNFIEQSSIKPTSEFVQTTSEKPLSDEISPEPTQYTLTNIEQVLTEETKQSTSDQGTSSLIDKPSSKEPFREPTQSIFTPVELASSETPEQLNVDQYTPDPADKTSNEEPAPQVLTEKTEQSSSDKAFPVPANTPLSKELSPASTQPTIISVEQVSTMTSQQLNPEQVTSVPANNASSEEPSSPQTGVEQVPTENTKQPIPVQAVPFPTDKASTEEPILKSTQSPITLVEQVSTEKSGRPISDQINPVPADNPSSEEPSFDRIQFIPFSVKQVSTEQTEQMTFSLASITPSDKLSSENSSPQPTQSTFTPFEQVLTEKTEQLKFNQSTPTSIGKSSIEPTRFTLAPVEQGSTEQSENPTSEQGTPLVLPDKPSSEPLSFVSTQSTLSLIERVLTETSESTPNQTIGVAANKSLSEQPSTERTQSTLTPVVQVSTEKTEQITTNQATPIPVDKATSEDSSALLTQSTFIAAEYVSTTQFEQPTSMQSSRVLIKKNSPETSTELSEQESIETTQLITPIDLATKQSEHSTMITESTTPKLQDFQPRSLTTMKETKAQDLTQLIQEITTTHNEIERIGRYNPSKIKDLGEIQKAIESDIKFRTLIVPDKTKPGGHCYCSCEMNSRPIFITLN</sequence>
<dbReference type="EMBL" id="CM034401">
    <property type="protein sequence ID" value="KAJ0175849.1"/>
    <property type="molecule type" value="Genomic_DNA"/>
</dbReference>
<accession>A0ACC1CVW5</accession>
<keyword evidence="2" id="KW-1185">Reference proteome</keyword>